<sequence length="720" mass="79244">MDKGNASWEQVHRILFPGGPVPVSLLDASSHPHSGAGLLGPPPGMKSPFEMLPDFGNSLQGGPPLAPPRPPLTDPRLVTRREDSLHFFAIPPPVPRDPKMLHHIKLFAAFVAKFGVENESLVRAKQQGKSEFSFLYGGEPGSEASIGRHYYEWQKEVMLKVLEARKAVSEGKIPPDRLRSMQRELEQCLQGVQTLRDFRLEAIIGLPENGKLDWQKIALEVGVPLPGERRPSFAEPSEKDKMAPKPQMAKPVMDAPTDPRRNVKTDRARGGAGRRDEKEAKEEFPSPGNRRRRRSRSRSPERDRHRPRSPSHRNHSPRRRGRSHSRSPRRRERFQSKRDADERKDDSNNNNKNNKLTHHHHQPGQSLQQQPEPLPLEALPFASQHVGHILAPPPQPPANLEHPPGFAVAADNTTFARYITAPLMHDSQQGPPLPPQQQQHHFASISQDPGLPRVPGSYPQVGAAFAPALSEIPAQQQQFLLQQLQLSHIQSQLSNGPLGPQPPPLPPPPWSSGGEVLPLEVHAPPPQHFVGLVGGQPPPPNAPPPPPSAPVPAIFLRQQPGVSAEKYDPLQPTSSSNDVEMEVEGGSSPKAAAAVAVAADEEPEVVNSKLEVAEAGSKRSSEAAATSKEKDHKEKDHHKEEDGDEDGERLQKERSEKDGRALKVVRNTVAEFVKELLNPKWRDGVLSKDDFKEYVEKHTKNAPAPSSTAATAEEDNGAAS</sequence>
<feature type="region of interest" description="Disordered" evidence="2">
    <location>
        <begin position="226"/>
        <end position="371"/>
    </location>
</feature>
<feature type="compositionally biased region" description="Pro residues" evidence="2">
    <location>
        <begin position="536"/>
        <end position="550"/>
    </location>
</feature>
<evidence type="ECO:0000256" key="2">
    <source>
        <dbReference type="SAM" id="MobiDB-lite"/>
    </source>
</evidence>
<evidence type="ECO:0000259" key="3">
    <source>
        <dbReference type="PROSITE" id="PS50128"/>
    </source>
</evidence>
<dbReference type="HOGENOM" id="CLU_388020_0_0_1"/>
<feature type="compositionally biased region" description="Basic and acidic residues" evidence="2">
    <location>
        <begin position="333"/>
        <end position="347"/>
    </location>
</feature>
<dbReference type="GO" id="GO:0003723">
    <property type="term" value="F:RNA binding"/>
    <property type="evidence" value="ECO:0007669"/>
    <property type="project" value="InterPro"/>
</dbReference>
<dbReference type="eggNOG" id="ENOG502SC3V">
    <property type="taxonomic scope" value="Eukaryota"/>
</dbReference>
<feature type="region of interest" description="Disordered" evidence="2">
    <location>
        <begin position="425"/>
        <end position="453"/>
    </location>
</feature>
<name>D8R2N5_SELML</name>
<feature type="region of interest" description="Disordered" evidence="2">
    <location>
        <begin position="697"/>
        <end position="720"/>
    </location>
</feature>
<feature type="compositionally biased region" description="Basic residues" evidence="2">
    <location>
        <begin position="305"/>
        <end position="332"/>
    </location>
</feature>
<feature type="compositionally biased region" description="Basic and acidic residues" evidence="2">
    <location>
        <begin position="257"/>
        <end position="284"/>
    </location>
</feature>
<dbReference type="EMBL" id="GL377570">
    <property type="protein sequence ID" value="EFJ33759.1"/>
    <property type="molecule type" value="Genomic_DNA"/>
</dbReference>
<dbReference type="PANTHER" id="PTHR36886:SF3">
    <property type="entry name" value="PROTEIN FRIGIDA-ESSENTIAL 1"/>
    <property type="match status" value="1"/>
</dbReference>
<dbReference type="AlphaFoldDB" id="D8R2N5"/>
<feature type="compositionally biased region" description="Low complexity" evidence="2">
    <location>
        <begin position="702"/>
        <end position="711"/>
    </location>
</feature>
<evidence type="ECO:0000313" key="5">
    <source>
        <dbReference type="Proteomes" id="UP000001514"/>
    </source>
</evidence>
<dbReference type="InterPro" id="IPR035967">
    <property type="entry name" value="SWAP/Surp_sf"/>
</dbReference>
<dbReference type="Gramene" id="EFJ33759">
    <property type="protein sequence ID" value="EFJ33759"/>
    <property type="gene ID" value="SELMODRAFT_439131"/>
</dbReference>
<dbReference type="InParanoid" id="D8R2N5"/>
<organism evidence="5">
    <name type="scientific">Selaginella moellendorffii</name>
    <name type="common">Spikemoss</name>
    <dbReference type="NCBI Taxonomy" id="88036"/>
    <lineage>
        <taxon>Eukaryota</taxon>
        <taxon>Viridiplantae</taxon>
        <taxon>Streptophyta</taxon>
        <taxon>Embryophyta</taxon>
        <taxon>Tracheophyta</taxon>
        <taxon>Lycopodiopsida</taxon>
        <taxon>Selaginellales</taxon>
        <taxon>Selaginellaceae</taxon>
        <taxon>Selaginella</taxon>
    </lineage>
</organism>
<reference evidence="4 5" key="1">
    <citation type="journal article" date="2011" name="Science">
        <title>The Selaginella genome identifies genetic changes associated with the evolution of vascular plants.</title>
        <authorList>
            <person name="Banks J.A."/>
            <person name="Nishiyama T."/>
            <person name="Hasebe M."/>
            <person name="Bowman J.L."/>
            <person name="Gribskov M."/>
            <person name="dePamphilis C."/>
            <person name="Albert V.A."/>
            <person name="Aono N."/>
            <person name="Aoyama T."/>
            <person name="Ambrose B.A."/>
            <person name="Ashton N.W."/>
            <person name="Axtell M.J."/>
            <person name="Barker E."/>
            <person name="Barker M.S."/>
            <person name="Bennetzen J.L."/>
            <person name="Bonawitz N.D."/>
            <person name="Chapple C."/>
            <person name="Cheng C."/>
            <person name="Correa L.G."/>
            <person name="Dacre M."/>
            <person name="DeBarry J."/>
            <person name="Dreyer I."/>
            <person name="Elias M."/>
            <person name="Engstrom E.M."/>
            <person name="Estelle M."/>
            <person name="Feng L."/>
            <person name="Finet C."/>
            <person name="Floyd S.K."/>
            <person name="Frommer W.B."/>
            <person name="Fujita T."/>
            <person name="Gramzow L."/>
            <person name="Gutensohn M."/>
            <person name="Harholt J."/>
            <person name="Hattori M."/>
            <person name="Heyl A."/>
            <person name="Hirai T."/>
            <person name="Hiwatashi Y."/>
            <person name="Ishikawa M."/>
            <person name="Iwata M."/>
            <person name="Karol K.G."/>
            <person name="Koehler B."/>
            <person name="Kolukisaoglu U."/>
            <person name="Kubo M."/>
            <person name="Kurata T."/>
            <person name="Lalonde S."/>
            <person name="Li K."/>
            <person name="Li Y."/>
            <person name="Litt A."/>
            <person name="Lyons E."/>
            <person name="Manning G."/>
            <person name="Maruyama T."/>
            <person name="Michael T.P."/>
            <person name="Mikami K."/>
            <person name="Miyazaki S."/>
            <person name="Morinaga S."/>
            <person name="Murata T."/>
            <person name="Mueller-Roeber B."/>
            <person name="Nelson D.R."/>
            <person name="Obara M."/>
            <person name="Oguri Y."/>
            <person name="Olmstead R.G."/>
            <person name="Onodera N."/>
            <person name="Petersen B.L."/>
            <person name="Pils B."/>
            <person name="Prigge M."/>
            <person name="Rensing S.A."/>
            <person name="Riano-Pachon D.M."/>
            <person name="Roberts A.W."/>
            <person name="Sato Y."/>
            <person name="Scheller H.V."/>
            <person name="Schulz B."/>
            <person name="Schulz C."/>
            <person name="Shakirov E.V."/>
            <person name="Shibagaki N."/>
            <person name="Shinohara N."/>
            <person name="Shippen D.E."/>
            <person name="Soerensen I."/>
            <person name="Sotooka R."/>
            <person name="Sugimoto N."/>
            <person name="Sugita M."/>
            <person name="Sumikawa N."/>
            <person name="Tanurdzic M."/>
            <person name="Theissen G."/>
            <person name="Ulvskov P."/>
            <person name="Wakazuki S."/>
            <person name="Weng J.K."/>
            <person name="Willats W.W."/>
            <person name="Wipf D."/>
            <person name="Wolf P.G."/>
            <person name="Yang L."/>
            <person name="Zimmer A.D."/>
            <person name="Zhu Q."/>
            <person name="Mitros T."/>
            <person name="Hellsten U."/>
            <person name="Loque D."/>
            <person name="Otillar R."/>
            <person name="Salamov A."/>
            <person name="Schmutz J."/>
            <person name="Shapiro H."/>
            <person name="Lindquist E."/>
            <person name="Lucas S."/>
            <person name="Rokhsar D."/>
            <person name="Grigoriev I.V."/>
        </authorList>
    </citation>
    <scope>NUCLEOTIDE SEQUENCE [LARGE SCALE GENOMIC DNA]</scope>
</reference>
<keyword evidence="5" id="KW-1185">Reference proteome</keyword>
<dbReference type="KEGG" id="smo:SELMODRAFT_439131"/>
<accession>D8R2N5</accession>
<dbReference type="PROSITE" id="PS50128">
    <property type="entry name" value="SURP"/>
    <property type="match status" value="1"/>
</dbReference>
<dbReference type="STRING" id="88036.D8R2N5"/>
<feature type="region of interest" description="Disordered" evidence="2">
    <location>
        <begin position="527"/>
        <end position="663"/>
    </location>
</feature>
<dbReference type="Gene3D" id="1.10.10.790">
    <property type="entry name" value="Surp module"/>
    <property type="match status" value="1"/>
</dbReference>
<dbReference type="InterPro" id="IPR000061">
    <property type="entry name" value="Surp"/>
</dbReference>
<protein>
    <recommendedName>
        <fullName evidence="3">SURP motif domain-containing protein</fullName>
    </recommendedName>
</protein>
<feature type="domain" description="SURP motif" evidence="3">
    <location>
        <begin position="103"/>
        <end position="151"/>
    </location>
</feature>
<gene>
    <name evidence="4" type="ORF">SELMODRAFT_439131</name>
</gene>
<dbReference type="GO" id="GO:0006397">
    <property type="term" value="P:mRNA processing"/>
    <property type="evidence" value="ECO:0007669"/>
    <property type="project" value="UniProtKB-KW"/>
</dbReference>
<feature type="compositionally biased region" description="Basic and acidic residues" evidence="2">
    <location>
        <begin position="227"/>
        <end position="243"/>
    </location>
</feature>
<dbReference type="Pfam" id="PF01805">
    <property type="entry name" value="Surp"/>
    <property type="match status" value="1"/>
</dbReference>
<evidence type="ECO:0000313" key="4">
    <source>
        <dbReference type="EMBL" id="EFJ33759.1"/>
    </source>
</evidence>
<keyword evidence="1" id="KW-0507">mRNA processing</keyword>
<dbReference type="SUPFAM" id="SSF109905">
    <property type="entry name" value="Surp module (SWAP domain)"/>
    <property type="match status" value="1"/>
</dbReference>
<dbReference type="InterPro" id="IPR052650">
    <property type="entry name" value="Zinc_finger_CCCH"/>
</dbReference>
<dbReference type="OMA" id="HMADGND"/>
<dbReference type="PANTHER" id="PTHR36886">
    <property type="entry name" value="PROTEIN FRIGIDA-ESSENTIAL 1"/>
    <property type="match status" value="1"/>
</dbReference>
<evidence type="ECO:0000256" key="1">
    <source>
        <dbReference type="ARBA" id="ARBA00022664"/>
    </source>
</evidence>
<dbReference type="Proteomes" id="UP000001514">
    <property type="component" value="Unassembled WGS sequence"/>
</dbReference>
<feature type="compositionally biased region" description="Pro residues" evidence="2">
    <location>
        <begin position="499"/>
        <end position="510"/>
    </location>
</feature>
<feature type="compositionally biased region" description="Basic and acidic residues" evidence="2">
    <location>
        <begin position="616"/>
        <end position="641"/>
    </location>
</feature>
<proteinExistence type="predicted"/>
<feature type="region of interest" description="Disordered" evidence="2">
    <location>
        <begin position="492"/>
        <end position="515"/>
    </location>
</feature>
<feature type="compositionally biased region" description="Basic and acidic residues" evidence="2">
    <location>
        <begin position="648"/>
        <end position="661"/>
    </location>
</feature>